<evidence type="ECO:0000313" key="2">
    <source>
        <dbReference type="Proteomes" id="UP000830671"/>
    </source>
</evidence>
<proteinExistence type="predicted"/>
<dbReference type="KEGG" id="clup:CLUP02_02725"/>
<name>A0A9Q8WB34_9PEZI</name>
<dbReference type="EMBL" id="CP019474">
    <property type="protein sequence ID" value="UQC77258.1"/>
    <property type="molecule type" value="Genomic_DNA"/>
</dbReference>
<dbReference type="Proteomes" id="UP000830671">
    <property type="component" value="Chromosome 2"/>
</dbReference>
<evidence type="ECO:0000313" key="1">
    <source>
        <dbReference type="EMBL" id="UQC77258.1"/>
    </source>
</evidence>
<sequence>MSDLQTQYNRAWPAMTPVSLILTVLSRVANEGRAAAATSCMGCSCSLAGGELKGAQSCISMENGEPRKMGIGGCPVILVGWKFQRSRSMPSIPDEKRQHRNLKFQP</sequence>
<gene>
    <name evidence="1" type="ORF">CLUP02_02725</name>
</gene>
<dbReference type="GeneID" id="73336764"/>
<accession>A0A9Q8WB34</accession>
<organism evidence="1 2">
    <name type="scientific">Colletotrichum lupini</name>
    <dbReference type="NCBI Taxonomy" id="145971"/>
    <lineage>
        <taxon>Eukaryota</taxon>
        <taxon>Fungi</taxon>
        <taxon>Dikarya</taxon>
        <taxon>Ascomycota</taxon>
        <taxon>Pezizomycotina</taxon>
        <taxon>Sordariomycetes</taxon>
        <taxon>Hypocreomycetidae</taxon>
        <taxon>Glomerellales</taxon>
        <taxon>Glomerellaceae</taxon>
        <taxon>Colletotrichum</taxon>
        <taxon>Colletotrichum acutatum species complex</taxon>
    </lineage>
</organism>
<dbReference type="AlphaFoldDB" id="A0A9Q8WB34"/>
<protein>
    <submittedName>
        <fullName evidence="1">Uncharacterized protein</fullName>
    </submittedName>
</protein>
<dbReference type="RefSeq" id="XP_049138897.1">
    <property type="nucleotide sequence ID" value="XM_049281754.1"/>
</dbReference>
<reference evidence="1" key="1">
    <citation type="journal article" date="2021" name="Mol. Plant Microbe Interact.">
        <title>Complete Genome Sequence of the Plant-Pathogenic Fungus Colletotrichum lupini.</title>
        <authorList>
            <person name="Baroncelli R."/>
            <person name="Pensec F."/>
            <person name="Da Lio D."/>
            <person name="Boufleur T."/>
            <person name="Vicente I."/>
            <person name="Sarrocco S."/>
            <person name="Picot A."/>
            <person name="Baraldi E."/>
            <person name="Sukno S."/>
            <person name="Thon M."/>
            <person name="Le Floch G."/>
        </authorList>
    </citation>
    <scope>NUCLEOTIDE SEQUENCE</scope>
    <source>
        <strain evidence="1">IMI 504893</strain>
    </source>
</reference>
<keyword evidence="2" id="KW-1185">Reference proteome</keyword>